<comment type="caution">
    <text evidence="1">The sequence shown here is derived from an EMBL/GenBank/DDBJ whole genome shotgun (WGS) entry which is preliminary data.</text>
</comment>
<proteinExistence type="predicted"/>
<evidence type="ECO:0000313" key="1">
    <source>
        <dbReference type="EMBL" id="TSA85831.1"/>
    </source>
</evidence>
<reference evidence="1 2" key="1">
    <citation type="submission" date="2019-07" db="EMBL/GenBank/DDBJ databases">
        <title>Deinococcus detaillus sp. nov., isolated from humus soil in Antarctica.</title>
        <authorList>
            <person name="Zhang K."/>
        </authorList>
    </citation>
    <scope>NUCLEOTIDE SEQUENCE [LARGE SCALE GENOMIC DNA]</scope>
    <source>
        <strain evidence="1 2">H1</strain>
    </source>
</reference>
<dbReference type="Proteomes" id="UP000316092">
    <property type="component" value="Unassembled WGS sequence"/>
</dbReference>
<dbReference type="AlphaFoldDB" id="A0A553V0T9"/>
<dbReference type="RefSeq" id="WP_143720449.1">
    <property type="nucleotide sequence ID" value="NZ_VKDB01000007.1"/>
</dbReference>
<gene>
    <name evidence="1" type="ORF">FNU79_08560</name>
</gene>
<dbReference type="EMBL" id="VKDB01000007">
    <property type="protein sequence ID" value="TSA85831.1"/>
    <property type="molecule type" value="Genomic_DNA"/>
</dbReference>
<keyword evidence="2" id="KW-1185">Reference proteome</keyword>
<sequence>MNPDPTWITPQLSPLLWRKVIGVCSAVLKNAGVTTLITMHGWTESAFEDHPEFETLQWEDVPVLLAKLPALLEQRQKLGFTLGKDDWWLMGQTNVPFELLCCHENDLHLKTTDLNLAAQFKTALAVLGVFLNAVTATSTPPSTIDA</sequence>
<name>A0A553V0T9_9DEIO</name>
<evidence type="ECO:0000313" key="2">
    <source>
        <dbReference type="Proteomes" id="UP000316092"/>
    </source>
</evidence>
<protein>
    <submittedName>
        <fullName evidence="1">Uncharacterized protein</fullName>
    </submittedName>
</protein>
<organism evidence="1 2">
    <name type="scientific">Deinococcus detaillensis</name>
    <dbReference type="NCBI Taxonomy" id="2592048"/>
    <lineage>
        <taxon>Bacteria</taxon>
        <taxon>Thermotogati</taxon>
        <taxon>Deinococcota</taxon>
        <taxon>Deinococci</taxon>
        <taxon>Deinococcales</taxon>
        <taxon>Deinococcaceae</taxon>
        <taxon>Deinococcus</taxon>
    </lineage>
</organism>
<accession>A0A553V0T9</accession>
<dbReference type="OrthoDB" id="71416at2"/>